<dbReference type="PANTHER" id="PTHR35694">
    <property type="entry name" value="DENEDDYLASE"/>
    <property type="match status" value="1"/>
</dbReference>
<dbReference type="SUPFAM" id="SSF53756">
    <property type="entry name" value="UDP-Glycosyltransferase/glycogen phosphorylase"/>
    <property type="match status" value="1"/>
</dbReference>
<protein>
    <recommendedName>
        <fullName evidence="5">UDP-glycosyltransferases domain-containing protein</fullName>
    </recommendedName>
</protein>
<dbReference type="PANTHER" id="PTHR35694:SF1">
    <property type="entry name" value="DENEDDYLASE"/>
    <property type="match status" value="1"/>
</dbReference>
<keyword evidence="4" id="KW-1185">Reference proteome</keyword>
<dbReference type="EMBL" id="JBCGBO010000002">
    <property type="protein sequence ID" value="KAK9223876.1"/>
    <property type="molecule type" value="Genomic_DNA"/>
</dbReference>
<dbReference type="AlphaFoldDB" id="A0AAP0MV15"/>
<sequence length="1054" mass="117253">MAHIHVHTLFSPTFCIPRSPLTSSRNHFAAFSCTSPKTTASLSSEQDVLQAVVESDGKTLPCVRTYENDLVRLSLFGAVGFDQALTAAAADGGQAANEHVVSGIPAMVVETVFPGPSGERATISTRLFLPASKVKEKAFKLRKSLSKDVLNGSLSRNILAMTFRQVVMHQLWSFELVLFRPGTERNMEDLGNQREVPASFALTSSDERVISVLAEVVCLSALQSTESHFLDNSLRKTSSYFFRWFQKPKRITSKDSSVVVYKLFEDEIVENAKTLLETFNSTKESIKPVKMRSKHLWWTPSAHSKLEKIGGREFSIWTSENVPAYRLEIDVSRYNDVKLEGWRKSAENRWEILLTHSQMVGLADILDMYYEDIFSLPNKQLSCGVVTNYTNLPSKKRDSSFLKILSVTLASGIFLVAISALGQRSSPHLHKGEKFSGELRSLASSEIWNALRQPVDAVKLEEMCVSIVKRIKDTFDWPGDIMTEMSIGAWIGEIPNYLKLSHEDDSTSEGNLTAALEKIDPDIKSSMQDIASYQVVLSTEGKIVGFQPTSRVGVNHWAASLLAKEMYGGRKLSPGLIEPSLKIHLPNEVVLIELLIMGSETFHIAMYPWFAMGHLTPFLHIANKLAERGHRISFLLPAKAITKFEPSNLHRDLITFIPVSVPRVDGLPPGAETTNDVPFPLHPLLMAAMDLTEPAIESVLRRLKPDFVFFDFTHWLPPLARKFGIKSVLYCIISPATIGYLLSPERKLRERTLTDNDLLRPPQGFPTSKIRLRAHEARGLAAATVKEFGGGLSFAKRNLLSLSECDAIGFKTCREIEGPYCDYIGSQFGKPVILSGPALPESPRLALEERWETLLGSFKSKSLIFCAFGSECVLNKEQFQELVLGFELSGLPFLVALKPPVGHDTIESALPEGFEERVKGRGFIHGGWVQQQLILKHPSVGCFVTHCGSGSLSEAMVNECQLVLLPNVGDQIINARLMGEELKVGVEVEKGDEDGLFTRDGVCRAVKAVIDDDHSEVGKEIKENHAKWREFLRSELLENSYLDGFVQKLHGLLN</sequence>
<dbReference type="InterPro" id="IPR035595">
    <property type="entry name" value="UDP_glycos_trans_CS"/>
</dbReference>
<name>A0AAP0MV15_9ROSI</name>
<dbReference type="Gene3D" id="3.40.50.2000">
    <property type="entry name" value="Glycogen Phosphorylase B"/>
    <property type="match status" value="2"/>
</dbReference>
<evidence type="ECO:0000313" key="4">
    <source>
        <dbReference type="Proteomes" id="UP001428341"/>
    </source>
</evidence>
<dbReference type="Proteomes" id="UP001428341">
    <property type="component" value="Unassembled WGS sequence"/>
</dbReference>
<dbReference type="GO" id="GO:0008194">
    <property type="term" value="F:UDP-glycosyltransferase activity"/>
    <property type="evidence" value="ECO:0007669"/>
    <property type="project" value="InterPro"/>
</dbReference>
<evidence type="ECO:0008006" key="5">
    <source>
        <dbReference type="Google" id="ProtNLM"/>
    </source>
</evidence>
<comment type="caution">
    <text evidence="3">The sequence shown here is derived from an EMBL/GenBank/DDBJ whole genome shotgun (WGS) entry which is preliminary data.</text>
</comment>
<dbReference type="FunFam" id="3.40.50.2000:FF:000087">
    <property type="entry name" value="Glycosyltransferase"/>
    <property type="match status" value="1"/>
</dbReference>
<dbReference type="Pfam" id="PF00201">
    <property type="entry name" value="UDPGT"/>
    <property type="match status" value="1"/>
</dbReference>
<dbReference type="CDD" id="cd03784">
    <property type="entry name" value="GT1_Gtf-like"/>
    <property type="match status" value="1"/>
</dbReference>
<evidence type="ECO:0000256" key="2">
    <source>
        <dbReference type="ARBA" id="ARBA00022679"/>
    </source>
</evidence>
<evidence type="ECO:0000256" key="1">
    <source>
        <dbReference type="ARBA" id="ARBA00009995"/>
    </source>
</evidence>
<keyword evidence="2" id="KW-0808">Transferase</keyword>
<evidence type="ECO:0000313" key="3">
    <source>
        <dbReference type="EMBL" id="KAK9223876.1"/>
    </source>
</evidence>
<proteinExistence type="inferred from homology"/>
<accession>A0AAP0MV15</accession>
<reference evidence="3 4" key="1">
    <citation type="submission" date="2024-05" db="EMBL/GenBank/DDBJ databases">
        <title>Haplotype-resolved chromosome-level genome assembly of Huyou (Citrus changshanensis).</title>
        <authorList>
            <person name="Miao C."/>
            <person name="Chen W."/>
            <person name="Wu Y."/>
            <person name="Wang L."/>
            <person name="Zhao S."/>
            <person name="Grierson D."/>
            <person name="Xu C."/>
            <person name="Chen K."/>
        </authorList>
    </citation>
    <scope>NUCLEOTIDE SEQUENCE [LARGE SCALE GENOMIC DNA]</scope>
    <source>
        <strain evidence="3">01-14</strain>
        <tissue evidence="3">Leaf</tissue>
    </source>
</reference>
<organism evidence="3 4">
    <name type="scientific">Citrus x changshan-huyou</name>
    <dbReference type="NCBI Taxonomy" id="2935761"/>
    <lineage>
        <taxon>Eukaryota</taxon>
        <taxon>Viridiplantae</taxon>
        <taxon>Streptophyta</taxon>
        <taxon>Embryophyta</taxon>
        <taxon>Tracheophyta</taxon>
        <taxon>Spermatophyta</taxon>
        <taxon>Magnoliopsida</taxon>
        <taxon>eudicotyledons</taxon>
        <taxon>Gunneridae</taxon>
        <taxon>Pentapetalae</taxon>
        <taxon>rosids</taxon>
        <taxon>malvids</taxon>
        <taxon>Sapindales</taxon>
        <taxon>Rutaceae</taxon>
        <taxon>Aurantioideae</taxon>
        <taxon>Citrus</taxon>
    </lineage>
</organism>
<dbReference type="PROSITE" id="PS00375">
    <property type="entry name" value="UDPGT"/>
    <property type="match status" value="1"/>
</dbReference>
<dbReference type="InterPro" id="IPR002213">
    <property type="entry name" value="UDP_glucos_trans"/>
</dbReference>
<gene>
    <name evidence="3" type="ORF">WN944_012325</name>
</gene>
<comment type="similarity">
    <text evidence="1">Belongs to the UDP-glycosyltransferase family.</text>
</comment>
<dbReference type="FunFam" id="3.40.50.2000:FF:000037">
    <property type="entry name" value="Glycosyltransferase"/>
    <property type="match status" value="1"/>
</dbReference>